<evidence type="ECO:0000313" key="3">
    <source>
        <dbReference type="EMBL" id="MBW0529505.1"/>
    </source>
</evidence>
<dbReference type="Pfam" id="PF07727">
    <property type="entry name" value="RVT_2"/>
    <property type="match status" value="1"/>
</dbReference>
<feature type="region of interest" description="Disordered" evidence="1">
    <location>
        <begin position="51"/>
        <end position="88"/>
    </location>
</feature>
<sequence length="294" mass="33708">MFRILDLDTGKVKTTHHIKFNDSLFPNKSQKNLDQNTESFVVSGNLDIPTNSQTNCLDSPKTPNDVELSPNDQRRNDENQNELTSNLDPANILTNSCQNKQSASFVEAIVLDPKSYSQATHHPDSKQWLATIDNELSNMNKYQVWSFHERDESIHPLTTTWVFKRKIDANGNLTKYKARLCVRGFNQQEGLNYNDVFSPTGKLASLRLLTKLSHQHLFQIDQMDVLCLFYNGILNKTLYIFRPDGCKEESKILKLNKSLYGLKQSPQFWHNALNNALHQIGLVPTKTDPCLYYS</sequence>
<dbReference type="AlphaFoldDB" id="A0A9Q3F2J7"/>
<dbReference type="Proteomes" id="UP000765509">
    <property type="component" value="Unassembled WGS sequence"/>
</dbReference>
<dbReference type="InterPro" id="IPR013103">
    <property type="entry name" value="RVT_2"/>
</dbReference>
<feature type="domain" description="Reverse transcriptase Ty1/copia-type" evidence="2">
    <location>
        <begin position="142"/>
        <end position="292"/>
    </location>
</feature>
<dbReference type="OrthoDB" id="3054497at2759"/>
<keyword evidence="4" id="KW-1185">Reference proteome</keyword>
<dbReference type="EMBL" id="AVOT02035214">
    <property type="protein sequence ID" value="MBW0529505.1"/>
    <property type="molecule type" value="Genomic_DNA"/>
</dbReference>
<protein>
    <recommendedName>
        <fullName evidence="2">Reverse transcriptase Ty1/copia-type domain-containing protein</fullName>
    </recommendedName>
</protein>
<organism evidence="3 4">
    <name type="scientific">Austropuccinia psidii MF-1</name>
    <dbReference type="NCBI Taxonomy" id="1389203"/>
    <lineage>
        <taxon>Eukaryota</taxon>
        <taxon>Fungi</taxon>
        <taxon>Dikarya</taxon>
        <taxon>Basidiomycota</taxon>
        <taxon>Pucciniomycotina</taxon>
        <taxon>Pucciniomycetes</taxon>
        <taxon>Pucciniales</taxon>
        <taxon>Sphaerophragmiaceae</taxon>
        <taxon>Austropuccinia</taxon>
    </lineage>
</organism>
<evidence type="ECO:0000256" key="1">
    <source>
        <dbReference type="SAM" id="MobiDB-lite"/>
    </source>
</evidence>
<proteinExistence type="predicted"/>
<evidence type="ECO:0000259" key="2">
    <source>
        <dbReference type="Pfam" id="PF07727"/>
    </source>
</evidence>
<comment type="caution">
    <text evidence="3">The sequence shown here is derived from an EMBL/GenBank/DDBJ whole genome shotgun (WGS) entry which is preliminary data.</text>
</comment>
<gene>
    <name evidence="3" type="ORF">O181_069220</name>
</gene>
<name>A0A9Q3F2J7_9BASI</name>
<evidence type="ECO:0000313" key="4">
    <source>
        <dbReference type="Proteomes" id="UP000765509"/>
    </source>
</evidence>
<reference evidence="3" key="1">
    <citation type="submission" date="2021-03" db="EMBL/GenBank/DDBJ databases">
        <title>Draft genome sequence of rust myrtle Austropuccinia psidii MF-1, a brazilian biotype.</title>
        <authorList>
            <person name="Quecine M.C."/>
            <person name="Pachon D.M.R."/>
            <person name="Bonatelli M.L."/>
            <person name="Correr F.H."/>
            <person name="Franceschini L.M."/>
            <person name="Leite T.F."/>
            <person name="Margarido G.R.A."/>
            <person name="Almeida C.A."/>
            <person name="Ferrarezi J.A."/>
            <person name="Labate C.A."/>
        </authorList>
    </citation>
    <scope>NUCLEOTIDE SEQUENCE</scope>
    <source>
        <strain evidence="3">MF-1</strain>
    </source>
</reference>
<accession>A0A9Q3F2J7</accession>